<feature type="transmembrane region" description="Helical" evidence="8">
    <location>
        <begin position="119"/>
        <end position="137"/>
    </location>
</feature>
<dbReference type="RefSeq" id="WP_063997935.1">
    <property type="nucleotide sequence ID" value="NZ_VOAP01000016.1"/>
</dbReference>
<keyword evidence="3" id="KW-0479">Metal-binding</keyword>
<name>A0A562XBZ3_CAMHY</name>
<dbReference type="GO" id="GO:0051539">
    <property type="term" value="F:4 iron, 4 sulfur cluster binding"/>
    <property type="evidence" value="ECO:0007669"/>
    <property type="project" value="UniProtKB-KW"/>
</dbReference>
<dbReference type="InterPro" id="IPR051684">
    <property type="entry name" value="Electron_Trans/Redox"/>
</dbReference>
<evidence type="ECO:0000259" key="9">
    <source>
        <dbReference type="PROSITE" id="PS51379"/>
    </source>
</evidence>
<feature type="domain" description="4Fe-4S ferredoxin-type" evidence="9">
    <location>
        <begin position="196"/>
        <end position="226"/>
    </location>
</feature>
<keyword evidence="8" id="KW-0472">Membrane</keyword>
<keyword evidence="6" id="KW-0408">Iron</keyword>
<evidence type="ECO:0000256" key="7">
    <source>
        <dbReference type="ARBA" id="ARBA00023014"/>
    </source>
</evidence>
<proteinExistence type="predicted"/>
<dbReference type="Proteomes" id="UP000321812">
    <property type="component" value="Unassembled WGS sequence"/>
</dbReference>
<accession>A0A562XBZ3</accession>
<dbReference type="GeneID" id="56510365"/>
<dbReference type="Pfam" id="PF13237">
    <property type="entry name" value="Fer4_10"/>
    <property type="match status" value="1"/>
</dbReference>
<evidence type="ECO:0000313" key="10">
    <source>
        <dbReference type="EMBL" id="TWO19649.1"/>
    </source>
</evidence>
<feature type="domain" description="4Fe-4S ferredoxin-type" evidence="9">
    <location>
        <begin position="227"/>
        <end position="255"/>
    </location>
</feature>
<dbReference type="AlphaFoldDB" id="A0A562XBZ3"/>
<gene>
    <name evidence="10" type="primary">napH</name>
    <name evidence="10" type="ORF">YZ82_06035</name>
</gene>
<dbReference type="SUPFAM" id="SSF54862">
    <property type="entry name" value="4Fe-4S ferredoxins"/>
    <property type="match status" value="1"/>
</dbReference>
<evidence type="ECO:0000256" key="8">
    <source>
        <dbReference type="SAM" id="Phobius"/>
    </source>
</evidence>
<evidence type="ECO:0000313" key="11">
    <source>
        <dbReference type="Proteomes" id="UP000321812"/>
    </source>
</evidence>
<evidence type="ECO:0000256" key="4">
    <source>
        <dbReference type="ARBA" id="ARBA00022737"/>
    </source>
</evidence>
<keyword evidence="1" id="KW-0813">Transport</keyword>
<organism evidence="10 11">
    <name type="scientific">Campylobacter hyointestinalis</name>
    <dbReference type="NCBI Taxonomy" id="198"/>
    <lineage>
        <taxon>Bacteria</taxon>
        <taxon>Pseudomonadati</taxon>
        <taxon>Campylobacterota</taxon>
        <taxon>Epsilonproteobacteria</taxon>
        <taxon>Campylobacterales</taxon>
        <taxon>Campylobacteraceae</taxon>
        <taxon>Campylobacter</taxon>
    </lineage>
</organism>
<dbReference type="NCBIfam" id="NF007013">
    <property type="entry name" value="PRK09477.1"/>
    <property type="match status" value="1"/>
</dbReference>
<dbReference type="InterPro" id="IPR017896">
    <property type="entry name" value="4Fe4S_Fe-S-bd"/>
</dbReference>
<dbReference type="Pfam" id="PF12801">
    <property type="entry name" value="Fer4_5"/>
    <property type="match status" value="2"/>
</dbReference>
<dbReference type="NCBIfam" id="TIGR02163">
    <property type="entry name" value="napH"/>
    <property type="match status" value="1"/>
</dbReference>
<keyword evidence="8" id="KW-1133">Transmembrane helix</keyword>
<dbReference type="GO" id="GO:0046872">
    <property type="term" value="F:metal ion binding"/>
    <property type="evidence" value="ECO:0007669"/>
    <property type="project" value="UniProtKB-KW"/>
</dbReference>
<dbReference type="InterPro" id="IPR011886">
    <property type="entry name" value="NapH_MauN"/>
</dbReference>
<comment type="caution">
    <text evidence="10">The sequence shown here is derived from an EMBL/GenBank/DDBJ whole genome shotgun (WGS) entry which is preliminary data.</text>
</comment>
<keyword evidence="5" id="KW-0249">Electron transport</keyword>
<feature type="transmembrane region" description="Helical" evidence="8">
    <location>
        <begin position="82"/>
        <end position="99"/>
    </location>
</feature>
<feature type="transmembrane region" description="Helical" evidence="8">
    <location>
        <begin position="149"/>
        <end position="167"/>
    </location>
</feature>
<feature type="transmembrane region" description="Helical" evidence="8">
    <location>
        <begin position="173"/>
        <end position="190"/>
    </location>
</feature>
<dbReference type="GO" id="GO:0005886">
    <property type="term" value="C:plasma membrane"/>
    <property type="evidence" value="ECO:0007669"/>
    <property type="project" value="TreeGrafter"/>
</dbReference>
<evidence type="ECO:0000256" key="2">
    <source>
        <dbReference type="ARBA" id="ARBA00022485"/>
    </source>
</evidence>
<keyword evidence="4" id="KW-0677">Repeat</keyword>
<dbReference type="PROSITE" id="PS51379">
    <property type="entry name" value="4FE4S_FER_2"/>
    <property type="match status" value="2"/>
</dbReference>
<evidence type="ECO:0000256" key="1">
    <source>
        <dbReference type="ARBA" id="ARBA00022448"/>
    </source>
</evidence>
<dbReference type="PANTHER" id="PTHR30176">
    <property type="entry name" value="FERREDOXIN-TYPE PROTEIN NAPH"/>
    <property type="match status" value="1"/>
</dbReference>
<keyword evidence="7" id="KW-0411">Iron-sulfur</keyword>
<protein>
    <submittedName>
        <fullName evidence="10">Quinol dehydrogenase ferredoxin subunit NapH</fullName>
    </submittedName>
</protein>
<evidence type="ECO:0000256" key="5">
    <source>
        <dbReference type="ARBA" id="ARBA00022982"/>
    </source>
</evidence>
<reference evidence="10 11" key="1">
    <citation type="submission" date="2019-07" db="EMBL/GenBank/DDBJ databases">
        <title>Rapid identification of Enteric Bacteria from Whole Genome Sequences (WGS) using Average Nucleotide Identity (ANI).</title>
        <authorList>
            <person name="Lane C."/>
        </authorList>
    </citation>
    <scope>NUCLEOTIDE SEQUENCE [LARGE SCALE GENOMIC DNA]</scope>
    <source>
        <strain evidence="10 11">D2411</strain>
    </source>
</reference>
<dbReference type="PANTHER" id="PTHR30176:SF3">
    <property type="entry name" value="FERREDOXIN-TYPE PROTEIN NAPH"/>
    <property type="match status" value="1"/>
</dbReference>
<sequence>MKFTILRRLVQLSIILLFIAGNVFGIKILQGNLSSSLLFDTINLSDPFAILQIALASFSVSSVAITGAVIVFVFYALIAPRAFCGWVCPVNILTDFGAFLRTKLKIGKNILNVSQNLRYYLLALSLIFSFVFGIAAFESISFVNAFNRNLFYLSYSAISVAVVIVMIETFVGKRLICSHICPLGAFYAIVSKFSLIRVKYDLNKCSKCYRCKAVCPEERVLDLVGIKDGIVNSECISCGKCIEACNDDAINFSILKFGDNK</sequence>
<keyword evidence="2" id="KW-0004">4Fe-4S</keyword>
<evidence type="ECO:0000256" key="6">
    <source>
        <dbReference type="ARBA" id="ARBA00023004"/>
    </source>
</evidence>
<evidence type="ECO:0000256" key="3">
    <source>
        <dbReference type="ARBA" id="ARBA00022723"/>
    </source>
</evidence>
<dbReference type="Gene3D" id="3.30.70.20">
    <property type="match status" value="1"/>
</dbReference>
<keyword evidence="8" id="KW-0812">Transmembrane</keyword>
<dbReference type="EMBL" id="VOAP01000016">
    <property type="protein sequence ID" value="TWO19649.1"/>
    <property type="molecule type" value="Genomic_DNA"/>
</dbReference>
<feature type="transmembrane region" description="Helical" evidence="8">
    <location>
        <begin position="49"/>
        <end position="75"/>
    </location>
</feature>